<proteinExistence type="predicted"/>
<dbReference type="STRING" id="742152.A0A2H3JT60"/>
<organism evidence="2 3">
    <name type="scientific">Wolfiporia cocos (strain MD-104)</name>
    <name type="common">Brown rot fungus</name>
    <dbReference type="NCBI Taxonomy" id="742152"/>
    <lineage>
        <taxon>Eukaryota</taxon>
        <taxon>Fungi</taxon>
        <taxon>Dikarya</taxon>
        <taxon>Basidiomycota</taxon>
        <taxon>Agaricomycotina</taxon>
        <taxon>Agaricomycetes</taxon>
        <taxon>Polyporales</taxon>
        <taxon>Phaeolaceae</taxon>
        <taxon>Wolfiporia</taxon>
    </lineage>
</organism>
<accession>A0A2H3JT60</accession>
<dbReference type="Pfam" id="PF20231">
    <property type="entry name" value="DUF6589"/>
    <property type="match status" value="1"/>
</dbReference>
<dbReference type="InterPro" id="IPR046496">
    <property type="entry name" value="DUF6589"/>
</dbReference>
<evidence type="ECO:0000313" key="2">
    <source>
        <dbReference type="EMBL" id="PCH39257.1"/>
    </source>
</evidence>
<feature type="domain" description="DUF6589" evidence="1">
    <location>
        <begin position="75"/>
        <end position="197"/>
    </location>
</feature>
<name>A0A2H3JT60_WOLCO</name>
<dbReference type="Proteomes" id="UP000218811">
    <property type="component" value="Unassembled WGS sequence"/>
</dbReference>
<sequence length="206" mass="23274">MLAVSAHKAMLNDIKNYPWFGSHDNLNIMHQVFEQRLSNQSHFDSGTAGTIFVVKDPSTVRLNGRELQAQIALGSKSPITLEEIYALDSVAGPRIHQRAVYKVLSILINSPGFDFESYTLCGDPLFEPLPPVQQLPTGPNSATTQYMLNTVHIEEASYEGNLQLLEEWFRQLRITSQDERMQFAIDNVLIWIGDQLTSPWNPKISM</sequence>
<dbReference type="OMA" id="WTISHDN"/>
<protein>
    <recommendedName>
        <fullName evidence="1">DUF6589 domain-containing protein</fullName>
    </recommendedName>
</protein>
<keyword evidence="3" id="KW-1185">Reference proteome</keyword>
<reference evidence="2 3" key="1">
    <citation type="journal article" date="2012" name="Science">
        <title>The Paleozoic origin of enzymatic lignin decomposition reconstructed from 31 fungal genomes.</title>
        <authorList>
            <person name="Floudas D."/>
            <person name="Binder M."/>
            <person name="Riley R."/>
            <person name="Barry K."/>
            <person name="Blanchette R.A."/>
            <person name="Henrissat B."/>
            <person name="Martinez A.T."/>
            <person name="Otillar R."/>
            <person name="Spatafora J.W."/>
            <person name="Yadav J.S."/>
            <person name="Aerts A."/>
            <person name="Benoit I."/>
            <person name="Boyd A."/>
            <person name="Carlson A."/>
            <person name="Copeland A."/>
            <person name="Coutinho P.M."/>
            <person name="de Vries R.P."/>
            <person name="Ferreira P."/>
            <person name="Findley K."/>
            <person name="Foster B."/>
            <person name="Gaskell J."/>
            <person name="Glotzer D."/>
            <person name="Gorecki P."/>
            <person name="Heitman J."/>
            <person name="Hesse C."/>
            <person name="Hori C."/>
            <person name="Igarashi K."/>
            <person name="Jurgens J.A."/>
            <person name="Kallen N."/>
            <person name="Kersten P."/>
            <person name="Kohler A."/>
            <person name="Kuees U."/>
            <person name="Kumar T.K.A."/>
            <person name="Kuo A."/>
            <person name="LaButti K."/>
            <person name="Larrondo L.F."/>
            <person name="Lindquist E."/>
            <person name="Ling A."/>
            <person name="Lombard V."/>
            <person name="Lucas S."/>
            <person name="Lundell T."/>
            <person name="Martin R."/>
            <person name="McLaughlin D.J."/>
            <person name="Morgenstern I."/>
            <person name="Morin E."/>
            <person name="Murat C."/>
            <person name="Nagy L.G."/>
            <person name="Nolan M."/>
            <person name="Ohm R.A."/>
            <person name="Patyshakuliyeva A."/>
            <person name="Rokas A."/>
            <person name="Ruiz-Duenas F.J."/>
            <person name="Sabat G."/>
            <person name="Salamov A."/>
            <person name="Samejima M."/>
            <person name="Schmutz J."/>
            <person name="Slot J.C."/>
            <person name="St John F."/>
            <person name="Stenlid J."/>
            <person name="Sun H."/>
            <person name="Sun S."/>
            <person name="Syed K."/>
            <person name="Tsang A."/>
            <person name="Wiebenga A."/>
            <person name="Young D."/>
            <person name="Pisabarro A."/>
            <person name="Eastwood D.C."/>
            <person name="Martin F."/>
            <person name="Cullen D."/>
            <person name="Grigoriev I.V."/>
            <person name="Hibbett D.S."/>
        </authorList>
    </citation>
    <scope>NUCLEOTIDE SEQUENCE [LARGE SCALE GENOMIC DNA]</scope>
    <source>
        <strain evidence="2 3">MD-104</strain>
    </source>
</reference>
<evidence type="ECO:0000259" key="1">
    <source>
        <dbReference type="Pfam" id="PF20231"/>
    </source>
</evidence>
<gene>
    <name evidence="2" type="ORF">WOLCODRAFT_158812</name>
</gene>
<dbReference type="AlphaFoldDB" id="A0A2H3JT60"/>
<dbReference type="EMBL" id="KB467976">
    <property type="protein sequence ID" value="PCH39257.1"/>
    <property type="molecule type" value="Genomic_DNA"/>
</dbReference>
<dbReference type="OrthoDB" id="2801472at2759"/>
<evidence type="ECO:0000313" key="3">
    <source>
        <dbReference type="Proteomes" id="UP000218811"/>
    </source>
</evidence>